<feature type="compositionally biased region" description="Basic and acidic residues" evidence="5">
    <location>
        <begin position="60"/>
        <end position="69"/>
    </location>
</feature>
<feature type="compositionally biased region" description="Polar residues" evidence="5">
    <location>
        <begin position="1"/>
        <end position="11"/>
    </location>
</feature>
<keyword evidence="2 4" id="KW-0863">Zinc-finger</keyword>
<dbReference type="InterPro" id="IPR017907">
    <property type="entry name" value="Znf_RING_CS"/>
</dbReference>
<dbReference type="AlphaFoldDB" id="A0A7E4W3D2"/>
<protein>
    <submittedName>
        <fullName evidence="9">C3H1-type domain-containing protein</fullName>
    </submittedName>
</protein>
<dbReference type="InterPro" id="IPR036855">
    <property type="entry name" value="Znf_CCCH_sf"/>
</dbReference>
<keyword evidence="3 4" id="KW-0862">Zinc</keyword>
<dbReference type="GO" id="GO:0008270">
    <property type="term" value="F:zinc ion binding"/>
    <property type="evidence" value="ECO:0007669"/>
    <property type="project" value="UniProtKB-KW"/>
</dbReference>
<feature type="compositionally biased region" description="Acidic residues" evidence="5">
    <location>
        <begin position="332"/>
        <end position="344"/>
    </location>
</feature>
<feature type="region of interest" description="Disordered" evidence="5">
    <location>
        <begin position="320"/>
        <end position="429"/>
    </location>
</feature>
<feature type="compositionally biased region" description="Acidic residues" evidence="5">
    <location>
        <begin position="359"/>
        <end position="387"/>
    </location>
</feature>
<sequence length="429" mass="47092">MSDAEPSSSVSFRRPAKKAKTIRKVVAKPESSSGSDDSMPDVSSIKTTNQKRKNKLTQSTKKDAPEKRNSSSTESDSDNEPVPSKKFAIDVKYASAGLEKAGPSDMGATARTEHDTGHDQDAQAQFERIQKALTEKEKEGAAGSSKPGEKLYQGQAMYGASLQKDNARGNAKSGLNRLGPIRATQYMRASVRWDYAPDICKDYKETGFCTFGDSCKFMHDRGDYKHGWELERDWEQGKLNEAKDDEYLISGEEDGDSEDEFPFACYICREDFVSPVVTKCSHYFCEKCALAKCKVRCGVCNEKTGGSFNVAKALVKKLKERAERKETKPNSDDEEADGDEDDDLPRDAVMEDAQKPEDANSDEEGAAVDDDDDEEAAFNDDDEEVELPPDAVMEDAQGPADADNVPDVDEDIDDGEGESGEDGSSAEDE</sequence>
<feature type="compositionally biased region" description="Acidic residues" evidence="5">
    <location>
        <begin position="404"/>
        <end position="429"/>
    </location>
</feature>
<dbReference type="PANTHER" id="PTHR12930:SF0">
    <property type="entry name" value="RING FINGER PROTEIN 113B"/>
    <property type="match status" value="1"/>
</dbReference>
<dbReference type="PROSITE" id="PS50089">
    <property type="entry name" value="ZF_RING_2"/>
    <property type="match status" value="1"/>
</dbReference>
<dbReference type="InterPro" id="IPR000571">
    <property type="entry name" value="Znf_CCCH"/>
</dbReference>
<evidence type="ECO:0000313" key="9">
    <source>
        <dbReference type="WBParaSite" id="Pan_g7004.t1"/>
    </source>
</evidence>
<dbReference type="Gene3D" id="4.10.1000.10">
    <property type="entry name" value="Zinc finger, CCCH-type"/>
    <property type="match status" value="1"/>
</dbReference>
<organism evidence="8 9">
    <name type="scientific">Panagrellus redivivus</name>
    <name type="common">Microworm</name>
    <dbReference type="NCBI Taxonomy" id="6233"/>
    <lineage>
        <taxon>Eukaryota</taxon>
        <taxon>Metazoa</taxon>
        <taxon>Ecdysozoa</taxon>
        <taxon>Nematoda</taxon>
        <taxon>Chromadorea</taxon>
        <taxon>Rhabditida</taxon>
        <taxon>Tylenchina</taxon>
        <taxon>Panagrolaimomorpha</taxon>
        <taxon>Panagrolaimoidea</taxon>
        <taxon>Panagrolaimidae</taxon>
        <taxon>Panagrellus</taxon>
    </lineage>
</organism>
<dbReference type="SMART" id="SM00356">
    <property type="entry name" value="ZnF_C3H1"/>
    <property type="match status" value="1"/>
</dbReference>
<dbReference type="InterPro" id="IPR013083">
    <property type="entry name" value="Znf_RING/FYVE/PHD"/>
</dbReference>
<keyword evidence="8" id="KW-1185">Reference proteome</keyword>
<feature type="region of interest" description="Disordered" evidence="5">
    <location>
        <begin position="1"/>
        <end position="151"/>
    </location>
</feature>
<dbReference type="InterPro" id="IPR039971">
    <property type="entry name" value="CWC24-like"/>
</dbReference>
<evidence type="ECO:0000313" key="8">
    <source>
        <dbReference type="Proteomes" id="UP000492821"/>
    </source>
</evidence>
<evidence type="ECO:0000256" key="1">
    <source>
        <dbReference type="ARBA" id="ARBA00022723"/>
    </source>
</evidence>
<reference evidence="9" key="2">
    <citation type="submission" date="2020-10" db="UniProtKB">
        <authorList>
            <consortium name="WormBaseParasite"/>
        </authorList>
    </citation>
    <scope>IDENTIFICATION</scope>
</reference>
<keyword evidence="1 4" id="KW-0479">Metal-binding</keyword>
<dbReference type="CDD" id="cd16539">
    <property type="entry name" value="RING-HC_RNF113A_B"/>
    <property type="match status" value="1"/>
</dbReference>
<feature type="compositionally biased region" description="Basic and acidic residues" evidence="5">
    <location>
        <begin position="128"/>
        <end position="140"/>
    </location>
</feature>
<feature type="compositionally biased region" description="Basic residues" evidence="5">
    <location>
        <begin position="14"/>
        <end position="26"/>
    </location>
</feature>
<proteinExistence type="predicted"/>
<dbReference type="SMART" id="SM00184">
    <property type="entry name" value="RING"/>
    <property type="match status" value="1"/>
</dbReference>
<evidence type="ECO:0000256" key="4">
    <source>
        <dbReference type="PROSITE-ProRule" id="PRU00723"/>
    </source>
</evidence>
<dbReference type="WBParaSite" id="Pan_g7004.t1">
    <property type="protein sequence ID" value="Pan_g7004.t1"/>
    <property type="gene ID" value="Pan_g7004"/>
</dbReference>
<feature type="compositionally biased region" description="Basic and acidic residues" evidence="5">
    <location>
        <begin position="111"/>
        <end position="121"/>
    </location>
</feature>
<dbReference type="PANTHER" id="PTHR12930">
    <property type="entry name" value="ZINC FINGER PROTEIN 183"/>
    <property type="match status" value="1"/>
</dbReference>
<dbReference type="GO" id="GO:0005684">
    <property type="term" value="C:U2-type spliceosomal complex"/>
    <property type="evidence" value="ECO:0007669"/>
    <property type="project" value="TreeGrafter"/>
</dbReference>
<dbReference type="InterPro" id="IPR001841">
    <property type="entry name" value="Znf_RING"/>
</dbReference>
<evidence type="ECO:0000256" key="3">
    <source>
        <dbReference type="ARBA" id="ARBA00022833"/>
    </source>
</evidence>
<reference evidence="8" key="1">
    <citation type="journal article" date="2013" name="Genetics">
        <title>The draft genome and transcriptome of Panagrellus redivivus are shaped by the harsh demands of a free-living lifestyle.</title>
        <authorList>
            <person name="Srinivasan J."/>
            <person name="Dillman A.R."/>
            <person name="Macchietto M.G."/>
            <person name="Heikkinen L."/>
            <person name="Lakso M."/>
            <person name="Fracchia K.M."/>
            <person name="Antoshechkin I."/>
            <person name="Mortazavi A."/>
            <person name="Wong G."/>
            <person name="Sternberg P.W."/>
        </authorList>
    </citation>
    <scope>NUCLEOTIDE SEQUENCE [LARGE SCALE GENOMIC DNA]</scope>
    <source>
        <strain evidence="8">MT8872</strain>
    </source>
</reference>
<dbReference type="SUPFAM" id="SSF90229">
    <property type="entry name" value="CCCH zinc finger"/>
    <property type="match status" value="1"/>
</dbReference>
<feature type="compositionally biased region" description="Basic and acidic residues" evidence="5">
    <location>
        <begin position="345"/>
        <end position="358"/>
    </location>
</feature>
<feature type="domain" description="RING-type" evidence="6">
    <location>
        <begin position="265"/>
        <end position="301"/>
    </location>
</feature>
<feature type="domain" description="C3H1-type" evidence="7">
    <location>
        <begin position="194"/>
        <end position="222"/>
    </location>
</feature>
<dbReference type="GO" id="GO:0034247">
    <property type="term" value="P:snoRNA splicing"/>
    <property type="evidence" value="ECO:0007669"/>
    <property type="project" value="TreeGrafter"/>
</dbReference>
<dbReference type="SUPFAM" id="SSF57850">
    <property type="entry name" value="RING/U-box"/>
    <property type="match status" value="1"/>
</dbReference>
<dbReference type="Proteomes" id="UP000492821">
    <property type="component" value="Unassembled WGS sequence"/>
</dbReference>
<dbReference type="PROSITE" id="PS50103">
    <property type="entry name" value="ZF_C3H1"/>
    <property type="match status" value="1"/>
</dbReference>
<evidence type="ECO:0000259" key="7">
    <source>
        <dbReference type="PROSITE" id="PS50103"/>
    </source>
</evidence>
<evidence type="ECO:0000259" key="6">
    <source>
        <dbReference type="PROSITE" id="PS50089"/>
    </source>
</evidence>
<dbReference type="PROSITE" id="PS00518">
    <property type="entry name" value="ZF_RING_1"/>
    <property type="match status" value="1"/>
</dbReference>
<name>A0A7E4W3D2_PANRE</name>
<feature type="compositionally biased region" description="Basic and acidic residues" evidence="5">
    <location>
        <begin position="320"/>
        <end position="331"/>
    </location>
</feature>
<accession>A0A7E4W3D2</accession>
<feature type="zinc finger region" description="C3H1-type" evidence="4">
    <location>
        <begin position="194"/>
        <end position="222"/>
    </location>
</feature>
<dbReference type="Gene3D" id="3.30.40.10">
    <property type="entry name" value="Zinc/RING finger domain, C3HC4 (zinc finger)"/>
    <property type="match status" value="1"/>
</dbReference>
<dbReference type="Pfam" id="PF00642">
    <property type="entry name" value="zf-CCCH"/>
    <property type="match status" value="1"/>
</dbReference>
<evidence type="ECO:0000256" key="5">
    <source>
        <dbReference type="SAM" id="MobiDB-lite"/>
    </source>
</evidence>
<evidence type="ECO:0000256" key="2">
    <source>
        <dbReference type="ARBA" id="ARBA00022771"/>
    </source>
</evidence>